<dbReference type="EMBL" id="KL367495">
    <property type="protein sequence ID" value="KFD69472.1"/>
    <property type="molecule type" value="Genomic_DNA"/>
</dbReference>
<evidence type="ECO:0000313" key="4">
    <source>
        <dbReference type="EMBL" id="KFD51145.1"/>
    </source>
</evidence>
<feature type="region of interest" description="Disordered" evidence="2">
    <location>
        <begin position="481"/>
        <end position="519"/>
    </location>
</feature>
<dbReference type="AlphaFoldDB" id="A0A085NJ26"/>
<dbReference type="PROSITE" id="PS50942">
    <property type="entry name" value="ENTH"/>
    <property type="match status" value="1"/>
</dbReference>
<gene>
    <name evidence="4" type="ORF">M513_07909</name>
    <name evidence="5" type="ORF">M514_07909</name>
</gene>
<dbReference type="EMBL" id="KL363242">
    <property type="protein sequence ID" value="KFD51145.1"/>
    <property type="molecule type" value="Genomic_DNA"/>
</dbReference>
<dbReference type="GO" id="GO:0005543">
    <property type="term" value="F:phospholipid binding"/>
    <property type="evidence" value="ECO:0007669"/>
    <property type="project" value="TreeGrafter"/>
</dbReference>
<dbReference type="GO" id="GO:0005886">
    <property type="term" value="C:plasma membrane"/>
    <property type="evidence" value="ECO:0007669"/>
    <property type="project" value="TreeGrafter"/>
</dbReference>
<feature type="compositionally biased region" description="Polar residues" evidence="2">
    <location>
        <begin position="490"/>
        <end position="510"/>
    </location>
</feature>
<dbReference type="PANTHER" id="PTHR12276">
    <property type="entry name" value="EPSIN/ENT-RELATED"/>
    <property type="match status" value="1"/>
</dbReference>
<feature type="compositionally biased region" description="Low complexity" evidence="2">
    <location>
        <begin position="215"/>
        <end position="227"/>
    </location>
</feature>
<dbReference type="SMART" id="SM00273">
    <property type="entry name" value="ENTH"/>
    <property type="match status" value="1"/>
</dbReference>
<dbReference type="InterPro" id="IPR013809">
    <property type="entry name" value="ENTH"/>
</dbReference>
<sequence length="519" mass="58258">MANLLSGIQSIASNITSTLNSYEIRKLADKVQNAVMNYTEIESKVREATNEDPWGPTGPLMSEIAHATNIYDQFSEAMAMLWKRMFHENKRSWIRVYKSLILLEYLIRNGSERVISNARERMYDLRILESYQYMDERDRDQGQKIRHRVKEVIELLQDDERLQRERKIARFNKSQYVGISSNEYRSNNLHMWSQRPSQCNANEEELGSHMHIRSDGSSADSSSHSNSECCDRKKQQEFTFPCSDSDTVGQFDPRSSEHDFPDSSNHHVLTKNASAFGSAAQIPRLPSPPTIGTNVKPSAFQETTSVPGTKLLVEVFDAPTAKIDTSDWPGEKDGKITGIDEFSNFVSSSKAPEPDEKKFDIGAGCVDFTSFASYNTSLQEMKQHNLPLDPMMPTCLQSSNAFESNTGVLSDPFEFGSICGLPSQVPCIPIAAETTATSKPAGRKLPDTWSDIHKIGLDLDCLSLENKPRKQNALSMNELQEQNRRKMQLDNPSSPLPSSKQRIGTVNHGTLDTGLDLLS</sequence>
<dbReference type="Gene3D" id="1.25.40.90">
    <property type="match status" value="1"/>
</dbReference>
<evidence type="ECO:0000313" key="5">
    <source>
        <dbReference type="EMBL" id="KFD69472.1"/>
    </source>
</evidence>
<evidence type="ECO:0000259" key="3">
    <source>
        <dbReference type="PROSITE" id="PS50942"/>
    </source>
</evidence>
<evidence type="ECO:0000256" key="1">
    <source>
        <dbReference type="SAM" id="Coils"/>
    </source>
</evidence>
<proteinExistence type="predicted"/>
<dbReference type="CDD" id="cd16989">
    <property type="entry name" value="ENTH_EpsinR"/>
    <property type="match status" value="1"/>
</dbReference>
<dbReference type="GO" id="GO:0005768">
    <property type="term" value="C:endosome"/>
    <property type="evidence" value="ECO:0007669"/>
    <property type="project" value="TreeGrafter"/>
</dbReference>
<dbReference type="Proteomes" id="UP000030758">
    <property type="component" value="Unassembled WGS sequence"/>
</dbReference>
<dbReference type="Proteomes" id="UP000030764">
    <property type="component" value="Unassembled WGS sequence"/>
</dbReference>
<reference evidence="5 6" key="1">
    <citation type="journal article" date="2014" name="Nat. Genet.">
        <title>Genome and transcriptome of the porcine whipworm Trichuris suis.</title>
        <authorList>
            <person name="Jex A.R."/>
            <person name="Nejsum P."/>
            <person name="Schwarz E.M."/>
            <person name="Hu L."/>
            <person name="Young N.D."/>
            <person name="Hall R.S."/>
            <person name="Korhonen P.K."/>
            <person name="Liao S."/>
            <person name="Thamsborg S."/>
            <person name="Xia J."/>
            <person name="Xu P."/>
            <person name="Wang S."/>
            <person name="Scheerlinck J.P."/>
            <person name="Hofmann A."/>
            <person name="Sternberg P.W."/>
            <person name="Wang J."/>
            <person name="Gasser R.B."/>
        </authorList>
    </citation>
    <scope>NUCLEOTIDE SEQUENCE [LARGE SCALE GENOMIC DNA]</scope>
    <source>
        <strain evidence="5">DCEP-RM93F</strain>
        <strain evidence="4">DCEP-RM93M</strain>
    </source>
</reference>
<dbReference type="Pfam" id="PF01417">
    <property type="entry name" value="ENTH"/>
    <property type="match status" value="1"/>
</dbReference>
<evidence type="ECO:0000256" key="2">
    <source>
        <dbReference type="SAM" id="MobiDB-lite"/>
    </source>
</evidence>
<dbReference type="GO" id="GO:0030125">
    <property type="term" value="C:clathrin vesicle coat"/>
    <property type="evidence" value="ECO:0007669"/>
    <property type="project" value="TreeGrafter"/>
</dbReference>
<organism evidence="5">
    <name type="scientific">Trichuris suis</name>
    <name type="common">pig whipworm</name>
    <dbReference type="NCBI Taxonomy" id="68888"/>
    <lineage>
        <taxon>Eukaryota</taxon>
        <taxon>Metazoa</taxon>
        <taxon>Ecdysozoa</taxon>
        <taxon>Nematoda</taxon>
        <taxon>Enoplea</taxon>
        <taxon>Dorylaimia</taxon>
        <taxon>Trichinellida</taxon>
        <taxon>Trichuridae</taxon>
        <taxon>Trichuris</taxon>
    </lineage>
</organism>
<name>A0A085NJ26_9BILA</name>
<dbReference type="PANTHER" id="PTHR12276:SF45">
    <property type="entry name" value="CLATHRIN INTERACTOR 1"/>
    <property type="match status" value="1"/>
</dbReference>
<dbReference type="SUPFAM" id="SSF48464">
    <property type="entry name" value="ENTH/VHS domain"/>
    <property type="match status" value="1"/>
</dbReference>
<feature type="coiled-coil region" evidence="1">
    <location>
        <begin position="24"/>
        <end position="51"/>
    </location>
</feature>
<feature type="domain" description="ENTH" evidence="3">
    <location>
        <begin position="33"/>
        <end position="166"/>
    </location>
</feature>
<feature type="region of interest" description="Disordered" evidence="2">
    <location>
        <begin position="244"/>
        <end position="267"/>
    </location>
</feature>
<dbReference type="GO" id="GO:0006897">
    <property type="term" value="P:endocytosis"/>
    <property type="evidence" value="ECO:0007669"/>
    <property type="project" value="TreeGrafter"/>
</dbReference>
<keyword evidence="6" id="KW-1185">Reference proteome</keyword>
<dbReference type="GO" id="GO:0030276">
    <property type="term" value="F:clathrin binding"/>
    <property type="evidence" value="ECO:0007669"/>
    <property type="project" value="TreeGrafter"/>
</dbReference>
<accession>A0A085NJ26</accession>
<keyword evidence="1" id="KW-0175">Coiled coil</keyword>
<feature type="region of interest" description="Disordered" evidence="2">
    <location>
        <begin position="211"/>
        <end position="230"/>
    </location>
</feature>
<dbReference type="InterPro" id="IPR008942">
    <property type="entry name" value="ENTH_VHS"/>
</dbReference>
<evidence type="ECO:0000313" key="6">
    <source>
        <dbReference type="Proteomes" id="UP000030764"/>
    </source>
</evidence>
<protein>
    <recommendedName>
        <fullName evidence="3">ENTH domain-containing protein</fullName>
    </recommendedName>
</protein>
<feature type="compositionally biased region" description="Basic and acidic residues" evidence="2">
    <location>
        <begin position="254"/>
        <end position="265"/>
    </location>
</feature>
<dbReference type="FunFam" id="1.25.40.90:FF:000006">
    <property type="entry name" value="Clathrin interactor 1"/>
    <property type="match status" value="1"/>
</dbReference>